<name>A0A8S4A0K8_9EUPU</name>
<dbReference type="PANTHER" id="PTHR14387">
    <property type="entry name" value="THADA/DEATH RECEPTOR INTERACTING PROTEIN"/>
    <property type="match status" value="1"/>
</dbReference>
<dbReference type="GO" id="GO:0005829">
    <property type="term" value="C:cytosol"/>
    <property type="evidence" value="ECO:0007669"/>
    <property type="project" value="TreeGrafter"/>
</dbReference>
<dbReference type="Pfam" id="PF25151">
    <property type="entry name" value="TPR_Trm732_C"/>
    <property type="match status" value="1"/>
</dbReference>
<dbReference type="GO" id="GO:0030488">
    <property type="term" value="P:tRNA methylation"/>
    <property type="evidence" value="ECO:0007669"/>
    <property type="project" value="TreeGrafter"/>
</dbReference>
<proteinExistence type="predicted"/>
<dbReference type="InterPro" id="IPR016024">
    <property type="entry name" value="ARM-type_fold"/>
</dbReference>
<feature type="non-terminal residue" evidence="2">
    <location>
        <position position="467"/>
    </location>
</feature>
<evidence type="ECO:0000313" key="3">
    <source>
        <dbReference type="Proteomes" id="UP000678393"/>
    </source>
</evidence>
<dbReference type="SUPFAM" id="SSF48371">
    <property type="entry name" value="ARM repeat"/>
    <property type="match status" value="1"/>
</dbReference>
<dbReference type="InterPro" id="IPR051954">
    <property type="entry name" value="tRNA_methyltransferase_THADA"/>
</dbReference>
<dbReference type="OrthoDB" id="73997at2759"/>
<keyword evidence="3" id="KW-1185">Reference proteome</keyword>
<dbReference type="Proteomes" id="UP000678393">
    <property type="component" value="Unassembled WGS sequence"/>
</dbReference>
<reference evidence="2" key="1">
    <citation type="submission" date="2021-04" db="EMBL/GenBank/DDBJ databases">
        <authorList>
            <consortium name="Molecular Ecology Group"/>
        </authorList>
    </citation>
    <scope>NUCLEOTIDE SEQUENCE</scope>
</reference>
<comment type="caution">
    <text evidence="2">The sequence shown here is derived from an EMBL/GenBank/DDBJ whole genome shotgun (WGS) entry which is preliminary data.</text>
</comment>
<dbReference type="InterPro" id="IPR056842">
    <property type="entry name" value="THADA-like_TPR_C"/>
</dbReference>
<gene>
    <name evidence="2" type="ORF">CUNI_LOCUS19073</name>
</gene>
<feature type="non-terminal residue" evidence="2">
    <location>
        <position position="1"/>
    </location>
</feature>
<protein>
    <recommendedName>
        <fullName evidence="1">tRNA (32-2'-O)-methyltransferase regulator THADA-like C-terminal TPR repeats region domain-containing protein</fullName>
    </recommendedName>
</protein>
<dbReference type="AlphaFoldDB" id="A0A8S4A0K8"/>
<sequence>SKHRIHIRPSLYPVLLVLGRLFPSTLEGSDTSLNLSAFIPYVIRCAASPVYKTRVIASRALLPLAKRNQVIGICCQLLECIPEARTNENVFSSQVHGLLLQLCQLAKLIQEMAASIEDAVFHSIVSSLRKRTWMISSDNTCSATRQAALLLTDVVLDISGTGNHRFPESAKVVEELGRIFLSALLQDSSSSEQVWQPLYFDLEKTRAMLCLKHVAGVSTVSAGVSAVSAGVSTVSAGVSAVSAGVSTVSAGVSAVSAGVSAVSAGVSTVSAGVSAVSADVSTVSAGVSTVSAGVSTVSAGDSTVSAGVGTVSAGDSTVSAGDSTMSAGVSTVSAGVSTVAAGSAASRAESTELADKLSFTTSKIGLKDVLMKLLDSPLYEVRLEVLDLLWNFLRTDGIKKGQDLSSTKCGNVNASSGDFESCTSAVETEKVNCGLSNVTLEQLSPALFDHILTMALETETHHECLQK</sequence>
<organism evidence="2 3">
    <name type="scientific">Candidula unifasciata</name>
    <dbReference type="NCBI Taxonomy" id="100452"/>
    <lineage>
        <taxon>Eukaryota</taxon>
        <taxon>Metazoa</taxon>
        <taxon>Spiralia</taxon>
        <taxon>Lophotrochozoa</taxon>
        <taxon>Mollusca</taxon>
        <taxon>Gastropoda</taxon>
        <taxon>Heterobranchia</taxon>
        <taxon>Euthyneura</taxon>
        <taxon>Panpulmonata</taxon>
        <taxon>Eupulmonata</taxon>
        <taxon>Stylommatophora</taxon>
        <taxon>Helicina</taxon>
        <taxon>Helicoidea</taxon>
        <taxon>Geomitridae</taxon>
        <taxon>Candidula</taxon>
    </lineage>
</organism>
<dbReference type="EMBL" id="CAJHNH020006268">
    <property type="protein sequence ID" value="CAG5133515.1"/>
    <property type="molecule type" value="Genomic_DNA"/>
</dbReference>
<dbReference type="PANTHER" id="PTHR14387:SF7">
    <property type="entry name" value="THYROID ADENOMA-ASSOCIATED PROTEIN"/>
    <property type="match status" value="1"/>
</dbReference>
<evidence type="ECO:0000313" key="2">
    <source>
        <dbReference type="EMBL" id="CAG5133515.1"/>
    </source>
</evidence>
<accession>A0A8S4A0K8</accession>
<feature type="domain" description="tRNA (32-2'-O)-methyltransferase regulator THADA-like C-terminal TPR repeats region" evidence="1">
    <location>
        <begin position="6"/>
        <end position="103"/>
    </location>
</feature>
<evidence type="ECO:0000259" key="1">
    <source>
        <dbReference type="Pfam" id="PF25151"/>
    </source>
</evidence>